<feature type="transmembrane region" description="Helical" evidence="1">
    <location>
        <begin position="7"/>
        <end position="26"/>
    </location>
</feature>
<keyword evidence="1" id="KW-1133">Transmembrane helix</keyword>
<dbReference type="InterPro" id="IPR027417">
    <property type="entry name" value="P-loop_NTPase"/>
</dbReference>
<gene>
    <name evidence="2" type="ORF">EWM64_g8292</name>
</gene>
<evidence type="ECO:0008006" key="4">
    <source>
        <dbReference type="Google" id="ProtNLM"/>
    </source>
</evidence>
<dbReference type="Proteomes" id="UP000298061">
    <property type="component" value="Unassembled WGS sequence"/>
</dbReference>
<dbReference type="OrthoDB" id="29596at2759"/>
<proteinExistence type="predicted"/>
<organism evidence="2 3">
    <name type="scientific">Hericium alpestre</name>
    <dbReference type="NCBI Taxonomy" id="135208"/>
    <lineage>
        <taxon>Eukaryota</taxon>
        <taxon>Fungi</taxon>
        <taxon>Dikarya</taxon>
        <taxon>Basidiomycota</taxon>
        <taxon>Agaricomycotina</taxon>
        <taxon>Agaricomycetes</taxon>
        <taxon>Russulales</taxon>
        <taxon>Hericiaceae</taxon>
        <taxon>Hericium</taxon>
    </lineage>
</organism>
<protein>
    <recommendedName>
        <fullName evidence="4">DNA mismatch repair proteins mutS family domain-containing protein</fullName>
    </recommendedName>
</protein>
<accession>A0A4Y9ZN88</accession>
<evidence type="ECO:0000256" key="1">
    <source>
        <dbReference type="SAM" id="Phobius"/>
    </source>
</evidence>
<comment type="caution">
    <text evidence="2">The sequence shown here is derived from an EMBL/GenBank/DDBJ whole genome shotgun (WGS) entry which is preliminary data.</text>
</comment>
<dbReference type="AlphaFoldDB" id="A0A4Y9ZN88"/>
<dbReference type="Gene3D" id="3.40.50.300">
    <property type="entry name" value="P-loop containing nucleotide triphosphate hydrolases"/>
    <property type="match status" value="1"/>
</dbReference>
<name>A0A4Y9ZN88_9AGAM</name>
<reference evidence="2 3" key="1">
    <citation type="submission" date="2019-02" db="EMBL/GenBank/DDBJ databases">
        <title>Genome sequencing of the rare red list fungi Hericium alpestre (H. flagellum).</title>
        <authorList>
            <person name="Buettner E."/>
            <person name="Kellner H."/>
        </authorList>
    </citation>
    <scope>NUCLEOTIDE SEQUENCE [LARGE SCALE GENOMIC DNA]</scope>
    <source>
        <strain evidence="2 3">DSM 108284</strain>
    </source>
</reference>
<evidence type="ECO:0000313" key="3">
    <source>
        <dbReference type="Proteomes" id="UP000298061"/>
    </source>
</evidence>
<dbReference type="EMBL" id="SFCI01001459">
    <property type="protein sequence ID" value="TFY75720.1"/>
    <property type="molecule type" value="Genomic_DNA"/>
</dbReference>
<evidence type="ECO:0000313" key="2">
    <source>
        <dbReference type="EMBL" id="TFY75720.1"/>
    </source>
</evidence>
<keyword evidence="3" id="KW-1185">Reference proteome</keyword>
<keyword evidence="1" id="KW-0472">Membrane</keyword>
<keyword evidence="1" id="KW-0812">Transmembrane</keyword>
<dbReference type="STRING" id="135208.A0A4Y9ZN88"/>
<sequence>MTSRLPLSLAIPLISYLWTTCILFYADGSGLFCGVLKSLVSHGPDCPKVVAATHFQDTFNQAMLDLQILPISFVHMEVMFTTHDGEIVTRHGRSTTAGTNNDGTRNGARVARSPAACIGLHGFFCGGV</sequence>